<evidence type="ECO:0000259" key="8">
    <source>
        <dbReference type="Pfam" id="PF03900"/>
    </source>
</evidence>
<evidence type="ECO:0000256" key="3">
    <source>
        <dbReference type="ARBA" id="ARBA00022679"/>
    </source>
</evidence>
<feature type="domain" description="Porphobilinogen deaminase C-terminal" evidence="8">
    <location>
        <begin position="227"/>
        <end position="295"/>
    </location>
</feature>
<evidence type="ECO:0000313" key="10">
    <source>
        <dbReference type="Proteomes" id="UP001375370"/>
    </source>
</evidence>
<organism evidence="9 10">
    <name type="scientific">Candidatus Dehalogenimonas loeffleri</name>
    <dbReference type="NCBI Taxonomy" id="3127115"/>
    <lineage>
        <taxon>Bacteria</taxon>
        <taxon>Bacillati</taxon>
        <taxon>Chloroflexota</taxon>
        <taxon>Dehalococcoidia</taxon>
        <taxon>Dehalococcoidales</taxon>
        <taxon>Dehalococcoidaceae</taxon>
        <taxon>Dehalogenimonas</taxon>
    </lineage>
</organism>
<dbReference type="Proteomes" id="UP001375370">
    <property type="component" value="Chromosome"/>
</dbReference>
<evidence type="ECO:0000256" key="2">
    <source>
        <dbReference type="ARBA" id="ARBA00005638"/>
    </source>
</evidence>
<evidence type="ECO:0000256" key="4">
    <source>
        <dbReference type="ARBA" id="ARBA00023244"/>
    </source>
</evidence>
<dbReference type="SUPFAM" id="SSF53850">
    <property type="entry name" value="Periplasmic binding protein-like II"/>
    <property type="match status" value="1"/>
</dbReference>
<evidence type="ECO:0000256" key="6">
    <source>
        <dbReference type="HAMAP-Rule" id="MF_00260"/>
    </source>
</evidence>
<dbReference type="Pfam" id="PF01379">
    <property type="entry name" value="Porphobil_deam"/>
    <property type="match status" value="1"/>
</dbReference>
<dbReference type="InterPro" id="IPR022418">
    <property type="entry name" value="Porphobilinogen_deaminase_C"/>
</dbReference>
<accession>A0ABZ2J9C0</accession>
<gene>
    <name evidence="6 9" type="primary">hemC</name>
    <name evidence="9" type="ORF">V8247_06940</name>
</gene>
<comment type="function">
    <text evidence="1 6">Tetrapolymerization of the monopyrrole PBG into the hydroxymethylbilane pre-uroporphyrinogen in several discrete steps.</text>
</comment>
<comment type="cofactor">
    <cofactor evidence="6">
        <name>dipyrromethane</name>
        <dbReference type="ChEBI" id="CHEBI:60342"/>
    </cofactor>
    <text evidence="6">Binds 1 dipyrromethane group covalently.</text>
</comment>
<dbReference type="PIRSF" id="PIRSF001438">
    <property type="entry name" value="4pyrrol_synth_OHMeBilane_synth"/>
    <property type="match status" value="1"/>
</dbReference>
<dbReference type="EC" id="2.5.1.61" evidence="6"/>
<dbReference type="InterPro" id="IPR000860">
    <property type="entry name" value="HemC"/>
</dbReference>
<evidence type="ECO:0000256" key="1">
    <source>
        <dbReference type="ARBA" id="ARBA00002869"/>
    </source>
</evidence>
<feature type="domain" description="Porphobilinogen deaminase N-terminal" evidence="7">
    <location>
        <begin position="6"/>
        <end position="211"/>
    </location>
</feature>
<dbReference type="NCBIfam" id="TIGR00212">
    <property type="entry name" value="hemC"/>
    <property type="match status" value="1"/>
</dbReference>
<dbReference type="EMBL" id="CP146612">
    <property type="protein sequence ID" value="WWX24990.1"/>
    <property type="molecule type" value="Genomic_DNA"/>
</dbReference>
<evidence type="ECO:0000313" key="9">
    <source>
        <dbReference type="EMBL" id="WWX24990.1"/>
    </source>
</evidence>
<proteinExistence type="inferred from homology"/>
<comment type="miscellaneous">
    <text evidence="6">The porphobilinogen subunits are added to the dipyrromethane group.</text>
</comment>
<dbReference type="InterPro" id="IPR022419">
    <property type="entry name" value="Porphobilin_deaminase_cofac_BS"/>
</dbReference>
<protein>
    <recommendedName>
        <fullName evidence="6">Porphobilinogen deaminase</fullName>
        <shortName evidence="6">PBG</shortName>
        <ecNumber evidence="6">2.5.1.61</ecNumber>
    </recommendedName>
    <alternativeName>
        <fullName evidence="6">Hydroxymethylbilane synthase</fullName>
        <shortName evidence="6">HMBS</shortName>
    </alternativeName>
    <alternativeName>
        <fullName evidence="6">Pre-uroporphyrinogen synthase</fullName>
    </alternativeName>
</protein>
<sequence>MIQPGIRIGSRASRLALVQAEYIKSRLQQAHPEVAFNIVKISTQGDLNRRVSMGELPGVGFFVKEIEAALMADEVDIAVHSLKDMPADVPPGLALTAVPEREDPRDALISRGHYSLSELPPGAKIGSDSLRRAFQIKAVRPDIQVVSIRGNIETRIKAVDTGQVDAVILAAAGLIRLGWRDRINQYLSLEIFLPPPGQAALGIEIRSGDDRRAALTAAVNHAPTHQAVKAERAFLRRLGGGCRAPIAALGTVDGAVLTLRGTVADESGRTIITDQASGDVSAAEKVGIALAERLLSLGAAQFINKAGE</sequence>
<dbReference type="PANTHER" id="PTHR11557">
    <property type="entry name" value="PORPHOBILINOGEN DEAMINASE"/>
    <property type="match status" value="1"/>
</dbReference>
<keyword evidence="10" id="KW-1185">Reference proteome</keyword>
<comment type="similarity">
    <text evidence="2 6">Belongs to the HMBS family.</text>
</comment>
<dbReference type="Gene3D" id="3.30.160.40">
    <property type="entry name" value="Porphobilinogen deaminase, C-terminal domain"/>
    <property type="match status" value="1"/>
</dbReference>
<comment type="catalytic activity">
    <reaction evidence="5 6">
        <text>4 porphobilinogen + H2O = hydroxymethylbilane + 4 NH4(+)</text>
        <dbReference type="Rhea" id="RHEA:13185"/>
        <dbReference type="ChEBI" id="CHEBI:15377"/>
        <dbReference type="ChEBI" id="CHEBI:28938"/>
        <dbReference type="ChEBI" id="CHEBI:57845"/>
        <dbReference type="ChEBI" id="CHEBI:58126"/>
        <dbReference type="EC" id="2.5.1.61"/>
    </reaction>
</comment>
<dbReference type="SUPFAM" id="SSF54782">
    <property type="entry name" value="Porphobilinogen deaminase (hydroxymethylbilane synthase), C-terminal domain"/>
    <property type="match status" value="1"/>
</dbReference>
<feature type="modified residue" description="S-(dipyrrolylmethanemethyl)cysteine" evidence="6">
    <location>
        <position position="242"/>
    </location>
</feature>
<dbReference type="GO" id="GO:0004418">
    <property type="term" value="F:hydroxymethylbilane synthase activity"/>
    <property type="evidence" value="ECO:0007669"/>
    <property type="project" value="UniProtKB-EC"/>
</dbReference>
<dbReference type="RefSeq" id="WP_338737123.1">
    <property type="nucleotide sequence ID" value="NZ_CP146612.1"/>
</dbReference>
<keyword evidence="4 6" id="KW-0627">Porphyrin biosynthesis</keyword>
<dbReference type="Gene3D" id="3.40.190.10">
    <property type="entry name" value="Periplasmic binding protein-like II"/>
    <property type="match status" value="2"/>
</dbReference>
<comment type="subunit">
    <text evidence="6">Monomer.</text>
</comment>
<dbReference type="PROSITE" id="PS00533">
    <property type="entry name" value="PORPHOBILINOGEN_DEAM"/>
    <property type="match status" value="1"/>
</dbReference>
<evidence type="ECO:0000256" key="5">
    <source>
        <dbReference type="ARBA" id="ARBA00048169"/>
    </source>
</evidence>
<dbReference type="InterPro" id="IPR036803">
    <property type="entry name" value="Porphobilinogen_deaminase_C_sf"/>
</dbReference>
<reference evidence="9 10" key="1">
    <citation type="submission" date="2024-03" db="EMBL/GenBank/DDBJ databases">
        <title>A Dehalogenimonas Isolated from Estuarine Sediments Dihaloeliminates Chlorinated Alkanes.</title>
        <authorList>
            <person name="Yang Y."/>
            <person name="Wang H."/>
        </authorList>
    </citation>
    <scope>NUCLEOTIDE SEQUENCE [LARGE SCALE GENOMIC DNA]</scope>
    <source>
        <strain evidence="9 10">W</strain>
    </source>
</reference>
<dbReference type="PRINTS" id="PR00151">
    <property type="entry name" value="PORPHBDMNASE"/>
</dbReference>
<keyword evidence="3 6" id="KW-0808">Transferase</keyword>
<dbReference type="PANTHER" id="PTHR11557:SF0">
    <property type="entry name" value="PORPHOBILINOGEN DEAMINASE"/>
    <property type="match status" value="1"/>
</dbReference>
<evidence type="ECO:0000259" key="7">
    <source>
        <dbReference type="Pfam" id="PF01379"/>
    </source>
</evidence>
<dbReference type="Pfam" id="PF03900">
    <property type="entry name" value="Porphobil_deamC"/>
    <property type="match status" value="1"/>
</dbReference>
<name>A0ABZ2J9C0_9CHLR</name>
<dbReference type="InterPro" id="IPR022417">
    <property type="entry name" value="Porphobilin_deaminase_N"/>
</dbReference>
<dbReference type="HAMAP" id="MF_00260">
    <property type="entry name" value="Porphobil_deam"/>
    <property type="match status" value="1"/>
</dbReference>